<name>A0A1J3D1V9_NOCCA</name>
<feature type="compositionally biased region" description="Basic and acidic residues" evidence="8">
    <location>
        <begin position="786"/>
        <end position="797"/>
    </location>
</feature>
<dbReference type="CDD" id="cd20404">
    <property type="entry name" value="Tudor_Agenet_AtEML-like"/>
    <property type="match status" value="1"/>
</dbReference>
<dbReference type="Gene3D" id="2.30.30.140">
    <property type="match status" value="1"/>
</dbReference>
<evidence type="ECO:0000256" key="6">
    <source>
        <dbReference type="ARBA" id="ARBA00023242"/>
    </source>
</evidence>
<feature type="region of interest" description="Disordered" evidence="8">
    <location>
        <begin position="626"/>
        <end position="966"/>
    </location>
</feature>
<dbReference type="SUPFAM" id="SSF48371">
    <property type="entry name" value="ARM repeat"/>
    <property type="match status" value="1"/>
</dbReference>
<evidence type="ECO:0000256" key="7">
    <source>
        <dbReference type="ARBA" id="ARBA00023306"/>
    </source>
</evidence>
<feature type="compositionally biased region" description="Basic and acidic residues" evidence="8">
    <location>
        <begin position="558"/>
        <end position="570"/>
    </location>
</feature>
<evidence type="ECO:0000256" key="8">
    <source>
        <dbReference type="SAM" id="MobiDB-lite"/>
    </source>
</evidence>
<evidence type="ECO:0000256" key="4">
    <source>
        <dbReference type="ARBA" id="ARBA00022776"/>
    </source>
</evidence>
<dbReference type="SMART" id="SM00333">
    <property type="entry name" value="TUDOR"/>
    <property type="match status" value="1"/>
</dbReference>
<dbReference type="GO" id="GO:0005634">
    <property type="term" value="C:nucleus"/>
    <property type="evidence" value="ECO:0007669"/>
    <property type="project" value="UniProtKB-SubCell"/>
</dbReference>
<dbReference type="GO" id="GO:0007064">
    <property type="term" value="P:mitotic sister chromatid cohesion"/>
    <property type="evidence" value="ECO:0007669"/>
    <property type="project" value="InterPro"/>
</dbReference>
<feature type="compositionally biased region" description="Basic and acidic residues" evidence="8">
    <location>
        <begin position="316"/>
        <end position="329"/>
    </location>
</feature>
<dbReference type="InterPro" id="IPR002999">
    <property type="entry name" value="Tudor"/>
</dbReference>
<evidence type="ECO:0000256" key="1">
    <source>
        <dbReference type="ARBA" id="ARBA00004123"/>
    </source>
</evidence>
<feature type="compositionally biased region" description="Low complexity" evidence="8">
    <location>
        <begin position="383"/>
        <end position="395"/>
    </location>
</feature>
<keyword evidence="2" id="KW-0132">Cell division</keyword>
<feature type="compositionally biased region" description="Polar residues" evidence="8">
    <location>
        <begin position="399"/>
        <end position="417"/>
    </location>
</feature>
<feature type="compositionally biased region" description="Basic and acidic residues" evidence="8">
    <location>
        <begin position="837"/>
        <end position="846"/>
    </location>
</feature>
<dbReference type="GO" id="GO:0035825">
    <property type="term" value="P:homologous recombination"/>
    <property type="evidence" value="ECO:0007669"/>
    <property type="project" value="UniProtKB-ARBA"/>
</dbReference>
<feature type="compositionally biased region" description="Polar residues" evidence="8">
    <location>
        <begin position="659"/>
        <end position="671"/>
    </location>
</feature>
<keyword evidence="4" id="KW-0498">Mitosis</keyword>
<dbReference type="InterPro" id="IPR016024">
    <property type="entry name" value="ARM-type_fold"/>
</dbReference>
<dbReference type="Pfam" id="PF20168">
    <property type="entry name" value="PDS5"/>
    <property type="match status" value="1"/>
</dbReference>
<feature type="compositionally biased region" description="Basic and acidic residues" evidence="8">
    <location>
        <begin position="854"/>
        <end position="863"/>
    </location>
</feature>
<dbReference type="GO" id="GO:0006281">
    <property type="term" value="P:DNA repair"/>
    <property type="evidence" value="ECO:0007669"/>
    <property type="project" value="UniProtKB-KW"/>
</dbReference>
<feature type="compositionally biased region" description="Polar residues" evidence="8">
    <location>
        <begin position="678"/>
        <end position="687"/>
    </location>
</feature>
<proteinExistence type="predicted"/>
<keyword evidence="6" id="KW-0539">Nucleus</keyword>
<feature type="compositionally biased region" description="Basic and acidic residues" evidence="8">
    <location>
        <begin position="945"/>
        <end position="959"/>
    </location>
</feature>
<organism evidence="10">
    <name type="scientific">Noccaea caerulescens</name>
    <name type="common">Alpine penny-cress</name>
    <name type="synonym">Thlaspi caerulescens</name>
    <dbReference type="NCBI Taxonomy" id="107243"/>
    <lineage>
        <taxon>Eukaryota</taxon>
        <taxon>Viridiplantae</taxon>
        <taxon>Streptophyta</taxon>
        <taxon>Embryophyta</taxon>
        <taxon>Tracheophyta</taxon>
        <taxon>Spermatophyta</taxon>
        <taxon>Magnoliopsida</taxon>
        <taxon>eudicotyledons</taxon>
        <taxon>Gunneridae</taxon>
        <taxon>Pentapetalae</taxon>
        <taxon>rosids</taxon>
        <taxon>malvids</taxon>
        <taxon>Brassicales</taxon>
        <taxon>Brassicaceae</taxon>
        <taxon>Coluteocarpeae</taxon>
        <taxon>Noccaea</taxon>
    </lineage>
</organism>
<protein>
    <submittedName>
        <fullName evidence="10">Sister chromatid cohesion protein PDS5-like protein A</fullName>
    </submittedName>
</protein>
<dbReference type="EMBL" id="GEVI01019434">
    <property type="protein sequence ID" value="JAU12886.1"/>
    <property type="molecule type" value="Transcribed_RNA"/>
</dbReference>
<feature type="compositionally biased region" description="Basic residues" evidence="8">
    <location>
        <begin position="500"/>
        <end position="511"/>
    </location>
</feature>
<evidence type="ECO:0000313" key="10">
    <source>
        <dbReference type="EMBL" id="JAU12886.1"/>
    </source>
</evidence>
<feature type="compositionally biased region" description="Acidic residues" evidence="8">
    <location>
        <begin position="867"/>
        <end position="877"/>
    </location>
</feature>
<sequence>MGPLVGATELSKALTEAGNNLLKPHSSTDALLTLLNEIESLLSSVEQDPITAVQNALIPSMDALISADFLRNPDSDVRVFVVSCLTEIMRITAPEAPYKDDQMKEIFQVTVEAFGKLADASCRSYKKALAVLDTVSRVRSSLVMLDLECDDLILEMFQQFLKIISPDHPQLVLVSMETIMNTVIDESEEVPMDLLEILLNTVKKDSQDVSPMASKLVEKVLSTCACKLQPCIMEALKSTGTSLDMYSPVVLSICQSEAATSEAHIVFNPQETEVEGKISEEQVVQWDLLQGKFDLGISRKGNRSKRTARGGTSRANGEDKVRTARDYRLFMKQGGSESTDAETESGSTRRRGRKPNSLMNPEEGYSFKTSSTKKVQEKELGDSSLGKLAAKKASLPSKVGQTNQSVVISLSPSSKARTGSRKRSRSKMEETNLDVGSAAMPTSKKQTVKKGCPEEEDSLESNLEKPEDRIKTAKSSKKERAQNGVVKTSAKKPLAEVKTSGKKPVHPVAKKKNSEAASMDTPLAQLSKSKKKNSRATTPSAKESEQTPKSHPKRKRTAGKESNKSEVGEEMVGKKVNIWWPLDEKFYEGVVKSYSSRKKTHQVFYADGDSEKLNLKKELWEIIQDNSSTGEDSENDLPESTPLCDIIRRQKAKKRKNVELSSSPEARSSVRTMKKDSVSNSSKQGTRTKGALKAVSNEPASRVGNNLKSLKGRSEKRQKMTRAAQGESEKDCDEKEEPEINGEKSLKSKKESKAKPECKRDDQEPPEDQKAETETDGEVLKSNVKPKTDGEELKVAEEATAEPTTDGEEHKFVKETNVDPKTDEEELKPAEPTTDEEEHKLVKETNAEPEADEEQHKPLKEPVTEVQEPEPETDGEEDKSVKGPNGKPETEVQEQESAKEPTAGTKSTEEEGMSEEKRRESDRETSTNVSVAGKAENGAEDDDQGVTKEPREETDKEEVGTVLVSG</sequence>
<evidence type="ECO:0000256" key="5">
    <source>
        <dbReference type="ARBA" id="ARBA00023204"/>
    </source>
</evidence>
<dbReference type="GO" id="GO:0051301">
    <property type="term" value="P:cell division"/>
    <property type="evidence" value="ECO:0007669"/>
    <property type="project" value="UniProtKB-KW"/>
</dbReference>
<keyword evidence="7" id="KW-0131">Cell cycle</keyword>
<comment type="subcellular location">
    <subcellularLocation>
        <location evidence="1">Nucleus</location>
    </subcellularLocation>
</comment>
<gene>
    <name evidence="10" type="ORF">GA_TR8944_c0_g1_i1_g.28511</name>
</gene>
<reference evidence="10" key="1">
    <citation type="submission" date="2016-07" db="EMBL/GenBank/DDBJ databases">
        <title>De novo transcriptome assembly of four accessions of the metal hyperaccumulator plant Noccaea caerulescens.</title>
        <authorList>
            <person name="Blande D."/>
            <person name="Halimaa P."/>
            <person name="Tervahauta A.I."/>
            <person name="Aarts M.G."/>
            <person name="Karenlampi S.O."/>
        </authorList>
    </citation>
    <scope>NUCLEOTIDE SEQUENCE</scope>
</reference>
<evidence type="ECO:0000259" key="9">
    <source>
        <dbReference type="SMART" id="SM00333"/>
    </source>
</evidence>
<feature type="region of interest" description="Disordered" evidence="8">
    <location>
        <begin position="300"/>
        <end position="570"/>
    </location>
</feature>
<dbReference type="PANTHER" id="PTHR12663:SF69">
    <property type="entry name" value="SISTER CHROMATID COHESION PROTEIN PDS5 HOMOLOG E"/>
    <property type="match status" value="1"/>
</dbReference>
<feature type="domain" description="Tudor" evidence="9">
    <location>
        <begin position="568"/>
        <end position="627"/>
    </location>
</feature>
<dbReference type="AlphaFoldDB" id="A0A1J3D1V9"/>
<dbReference type="SUPFAM" id="SSF63748">
    <property type="entry name" value="Tudor/PWWP/MBT"/>
    <property type="match status" value="1"/>
</dbReference>
<dbReference type="PANTHER" id="PTHR12663">
    <property type="entry name" value="ANDROGEN INDUCED INHIBITOR OF PROLIFERATION AS3 / PDS5-RELATED"/>
    <property type="match status" value="1"/>
</dbReference>
<evidence type="ECO:0000256" key="2">
    <source>
        <dbReference type="ARBA" id="ARBA00022618"/>
    </source>
</evidence>
<keyword evidence="3" id="KW-0227">DNA damage</keyword>
<feature type="compositionally biased region" description="Basic and acidic residues" evidence="8">
    <location>
        <begin position="462"/>
        <end position="481"/>
    </location>
</feature>
<feature type="compositionally biased region" description="Basic and acidic residues" evidence="8">
    <location>
        <begin position="807"/>
        <end position="821"/>
    </location>
</feature>
<evidence type="ECO:0000256" key="3">
    <source>
        <dbReference type="ARBA" id="ARBA00022763"/>
    </source>
</evidence>
<feature type="compositionally biased region" description="Basic and acidic residues" evidence="8">
    <location>
        <begin position="914"/>
        <end position="925"/>
    </location>
</feature>
<dbReference type="InterPro" id="IPR039776">
    <property type="entry name" value="Pds5"/>
</dbReference>
<keyword evidence="5" id="KW-0234">DNA repair</keyword>
<feature type="compositionally biased region" description="Basic and acidic residues" evidence="8">
    <location>
        <begin position="741"/>
        <end position="773"/>
    </location>
</feature>
<accession>A0A1J3D1V9</accession>
<dbReference type="GO" id="GO:0000785">
    <property type="term" value="C:chromatin"/>
    <property type="evidence" value="ECO:0007669"/>
    <property type="project" value="TreeGrafter"/>
</dbReference>